<evidence type="ECO:0000256" key="2">
    <source>
        <dbReference type="ARBA" id="ARBA00013017"/>
    </source>
</evidence>
<keyword evidence="3" id="KW-0575">Peroxidase</keyword>
<keyword evidence="7" id="KW-0676">Redox-active center</keyword>
<dbReference type="AlphaFoldDB" id="A0A841J255"/>
<dbReference type="PANTHER" id="PTHR42801:SF7">
    <property type="entry name" value="SLL1159 PROTEIN"/>
    <property type="match status" value="1"/>
</dbReference>
<evidence type="ECO:0000256" key="3">
    <source>
        <dbReference type="ARBA" id="ARBA00022559"/>
    </source>
</evidence>
<evidence type="ECO:0000313" key="13">
    <source>
        <dbReference type="EMBL" id="MBB6125259.1"/>
    </source>
</evidence>
<dbReference type="InterPro" id="IPR013766">
    <property type="entry name" value="Thioredoxin_domain"/>
</dbReference>
<name>A0A841J255_9SPHN</name>
<dbReference type="RefSeq" id="WP_184081567.1">
    <property type="nucleotide sequence ID" value="NZ_JACIJP010000006.1"/>
</dbReference>
<evidence type="ECO:0000256" key="9">
    <source>
        <dbReference type="ARBA" id="ARBA00038489"/>
    </source>
</evidence>
<dbReference type="Proteomes" id="UP000552700">
    <property type="component" value="Unassembled WGS sequence"/>
</dbReference>
<keyword evidence="5" id="KW-0560">Oxidoreductase</keyword>
<evidence type="ECO:0000256" key="7">
    <source>
        <dbReference type="ARBA" id="ARBA00023284"/>
    </source>
</evidence>
<evidence type="ECO:0000256" key="4">
    <source>
        <dbReference type="ARBA" id="ARBA00022862"/>
    </source>
</evidence>
<dbReference type="GO" id="GO:0005737">
    <property type="term" value="C:cytoplasm"/>
    <property type="evidence" value="ECO:0007669"/>
    <property type="project" value="TreeGrafter"/>
</dbReference>
<protein>
    <recommendedName>
        <fullName evidence="2">thioredoxin-dependent peroxiredoxin</fullName>
        <ecNumber evidence="2">1.11.1.24</ecNumber>
    </recommendedName>
    <alternativeName>
        <fullName evidence="8">Thioredoxin peroxidase</fullName>
    </alternativeName>
    <alternativeName>
        <fullName evidence="10">Thioredoxin-dependent peroxiredoxin Bcp</fullName>
    </alternativeName>
</protein>
<dbReference type="InterPro" id="IPR036249">
    <property type="entry name" value="Thioredoxin-like_sf"/>
</dbReference>
<evidence type="ECO:0000256" key="5">
    <source>
        <dbReference type="ARBA" id="ARBA00023002"/>
    </source>
</evidence>
<keyword evidence="4" id="KW-0049">Antioxidant</keyword>
<dbReference type="EMBL" id="JACIJP010000006">
    <property type="protein sequence ID" value="MBB6125259.1"/>
    <property type="molecule type" value="Genomic_DNA"/>
</dbReference>
<dbReference type="SUPFAM" id="SSF52833">
    <property type="entry name" value="Thioredoxin-like"/>
    <property type="match status" value="1"/>
</dbReference>
<comment type="caution">
    <text evidence="13">The sequence shown here is derived from an EMBL/GenBank/DDBJ whole genome shotgun (WGS) entry which is preliminary data.</text>
</comment>
<organism evidence="13 14">
    <name type="scientific">Sphingobium subterraneum</name>
    <dbReference type="NCBI Taxonomy" id="627688"/>
    <lineage>
        <taxon>Bacteria</taxon>
        <taxon>Pseudomonadati</taxon>
        <taxon>Pseudomonadota</taxon>
        <taxon>Alphaproteobacteria</taxon>
        <taxon>Sphingomonadales</taxon>
        <taxon>Sphingomonadaceae</taxon>
        <taxon>Sphingobium</taxon>
    </lineage>
</organism>
<dbReference type="InterPro" id="IPR050924">
    <property type="entry name" value="Peroxiredoxin_BCP/PrxQ"/>
</dbReference>
<dbReference type="Gene3D" id="3.40.30.10">
    <property type="entry name" value="Glutaredoxin"/>
    <property type="match status" value="1"/>
</dbReference>
<evidence type="ECO:0000256" key="11">
    <source>
        <dbReference type="ARBA" id="ARBA00049091"/>
    </source>
</evidence>
<dbReference type="GO" id="GO:0045454">
    <property type="term" value="P:cell redox homeostasis"/>
    <property type="evidence" value="ECO:0007669"/>
    <property type="project" value="TreeGrafter"/>
</dbReference>
<dbReference type="Pfam" id="PF00578">
    <property type="entry name" value="AhpC-TSA"/>
    <property type="match status" value="1"/>
</dbReference>
<evidence type="ECO:0000256" key="8">
    <source>
        <dbReference type="ARBA" id="ARBA00032824"/>
    </source>
</evidence>
<dbReference type="PANTHER" id="PTHR42801">
    <property type="entry name" value="THIOREDOXIN-DEPENDENT PEROXIDE REDUCTASE"/>
    <property type="match status" value="1"/>
</dbReference>
<evidence type="ECO:0000256" key="6">
    <source>
        <dbReference type="ARBA" id="ARBA00023157"/>
    </source>
</evidence>
<evidence type="ECO:0000313" key="14">
    <source>
        <dbReference type="Proteomes" id="UP000552700"/>
    </source>
</evidence>
<dbReference type="InterPro" id="IPR000866">
    <property type="entry name" value="AhpC/TSA"/>
</dbReference>
<comment type="catalytic activity">
    <reaction evidence="11">
        <text>a hydroperoxide + [thioredoxin]-dithiol = an alcohol + [thioredoxin]-disulfide + H2O</text>
        <dbReference type="Rhea" id="RHEA:62620"/>
        <dbReference type="Rhea" id="RHEA-COMP:10698"/>
        <dbReference type="Rhea" id="RHEA-COMP:10700"/>
        <dbReference type="ChEBI" id="CHEBI:15377"/>
        <dbReference type="ChEBI" id="CHEBI:29950"/>
        <dbReference type="ChEBI" id="CHEBI:30879"/>
        <dbReference type="ChEBI" id="CHEBI:35924"/>
        <dbReference type="ChEBI" id="CHEBI:50058"/>
        <dbReference type="EC" id="1.11.1.24"/>
    </reaction>
</comment>
<accession>A0A841J255</accession>
<evidence type="ECO:0000256" key="1">
    <source>
        <dbReference type="ARBA" id="ARBA00003330"/>
    </source>
</evidence>
<dbReference type="EC" id="1.11.1.24" evidence="2"/>
<comment type="similarity">
    <text evidence="9">Belongs to the peroxiredoxin family. BCP/PrxQ subfamily.</text>
</comment>
<evidence type="ECO:0000256" key="10">
    <source>
        <dbReference type="ARBA" id="ARBA00042639"/>
    </source>
</evidence>
<comment type="function">
    <text evidence="1">Thiol-specific peroxidase that catalyzes the reduction of hydrogen peroxide and organic hydroperoxides to water and alcohols, respectively. Plays a role in cell protection against oxidative stress by detoxifying peroxides and as sensor of hydrogen peroxide-mediated signaling events.</text>
</comment>
<dbReference type="GO" id="GO:0034599">
    <property type="term" value="P:cellular response to oxidative stress"/>
    <property type="evidence" value="ECO:0007669"/>
    <property type="project" value="TreeGrafter"/>
</dbReference>
<reference evidence="13 14" key="1">
    <citation type="submission" date="2020-08" db="EMBL/GenBank/DDBJ databases">
        <title>Genomic Encyclopedia of Type Strains, Phase IV (KMG-IV): sequencing the most valuable type-strain genomes for metagenomic binning, comparative biology and taxonomic classification.</title>
        <authorList>
            <person name="Goeker M."/>
        </authorList>
    </citation>
    <scope>NUCLEOTIDE SEQUENCE [LARGE SCALE GENOMIC DNA]</scope>
    <source>
        <strain evidence="13 14">DSM 102255</strain>
    </source>
</reference>
<dbReference type="GO" id="GO:0008379">
    <property type="term" value="F:thioredoxin peroxidase activity"/>
    <property type="evidence" value="ECO:0007669"/>
    <property type="project" value="TreeGrafter"/>
</dbReference>
<evidence type="ECO:0000259" key="12">
    <source>
        <dbReference type="PROSITE" id="PS51352"/>
    </source>
</evidence>
<dbReference type="PROSITE" id="PS51352">
    <property type="entry name" value="THIOREDOXIN_2"/>
    <property type="match status" value="1"/>
</dbReference>
<gene>
    <name evidence="13" type="ORF">FHS92_003020</name>
</gene>
<proteinExistence type="inferred from homology"/>
<keyword evidence="6" id="KW-1015">Disulfide bond</keyword>
<feature type="domain" description="Thioredoxin" evidence="12">
    <location>
        <begin position="45"/>
        <end position="219"/>
    </location>
</feature>
<dbReference type="CDD" id="cd02970">
    <property type="entry name" value="PRX_like2"/>
    <property type="match status" value="1"/>
</dbReference>
<keyword evidence="14" id="KW-1185">Reference proteome</keyword>
<sequence>MAESLRGLLGELHEERLRTWPPEDLELNIRQRRELVEAFDPSKIKSVGEQLDNFEFVDVKGGRFTLDDVAKGGAAVLIVFRWATCPSCNVALPYYQRNLWPQLREMGVPLVAISQQVPEKLIEIQTSHGLEFTVASDPGNRFSNDLGITFSSNKDVHTWLAVKEFDLPGILGSNSTDLPQTTALVIDQARTIRFIDVQPDWLIRTEAEPIVDSVKALIAGVLA</sequence>